<dbReference type="InterPro" id="IPR018062">
    <property type="entry name" value="HTH_AraC-typ_CS"/>
</dbReference>
<keyword evidence="1" id="KW-0805">Transcription regulation</keyword>
<dbReference type="SUPFAM" id="SSF46689">
    <property type="entry name" value="Homeodomain-like"/>
    <property type="match status" value="2"/>
</dbReference>
<evidence type="ECO:0000313" key="6">
    <source>
        <dbReference type="EMBL" id="MBE9042246.1"/>
    </source>
</evidence>
<dbReference type="PROSITE" id="PS00041">
    <property type="entry name" value="HTH_ARAC_FAMILY_1"/>
    <property type="match status" value="1"/>
</dbReference>
<feature type="region of interest" description="Disordered" evidence="4">
    <location>
        <begin position="1"/>
        <end position="27"/>
    </location>
</feature>
<feature type="domain" description="HTH araC/xylS-type" evidence="5">
    <location>
        <begin position="227"/>
        <end position="325"/>
    </location>
</feature>
<evidence type="ECO:0000256" key="4">
    <source>
        <dbReference type="SAM" id="MobiDB-lite"/>
    </source>
</evidence>
<reference evidence="6" key="1">
    <citation type="submission" date="2020-10" db="EMBL/GenBank/DDBJ databases">
        <authorList>
            <person name="Castelo-Branco R."/>
            <person name="Eusebio N."/>
            <person name="Adriana R."/>
            <person name="Vieira A."/>
            <person name="Brugerolle De Fraissinette N."/>
            <person name="Rezende De Castro R."/>
            <person name="Schneider M.P."/>
            <person name="Vasconcelos V."/>
            <person name="Leao P.N."/>
        </authorList>
    </citation>
    <scope>NUCLEOTIDE SEQUENCE</scope>
    <source>
        <strain evidence="6">LEGE 11467</strain>
    </source>
</reference>
<organism evidence="6 7">
    <name type="scientific">Zarconia navalis LEGE 11467</name>
    <dbReference type="NCBI Taxonomy" id="1828826"/>
    <lineage>
        <taxon>Bacteria</taxon>
        <taxon>Bacillati</taxon>
        <taxon>Cyanobacteriota</taxon>
        <taxon>Cyanophyceae</taxon>
        <taxon>Oscillatoriophycideae</taxon>
        <taxon>Oscillatoriales</taxon>
        <taxon>Oscillatoriales incertae sedis</taxon>
        <taxon>Zarconia</taxon>
        <taxon>Zarconia navalis</taxon>
    </lineage>
</organism>
<dbReference type="SMART" id="SM00342">
    <property type="entry name" value="HTH_ARAC"/>
    <property type="match status" value="1"/>
</dbReference>
<proteinExistence type="predicted"/>
<dbReference type="EMBL" id="JADEXN010000323">
    <property type="protein sequence ID" value="MBE9042246.1"/>
    <property type="molecule type" value="Genomic_DNA"/>
</dbReference>
<evidence type="ECO:0000259" key="5">
    <source>
        <dbReference type="PROSITE" id="PS01124"/>
    </source>
</evidence>
<dbReference type="InterPro" id="IPR020449">
    <property type="entry name" value="Tscrpt_reg_AraC-type_HTH"/>
</dbReference>
<dbReference type="PANTHER" id="PTHR46796">
    <property type="entry name" value="HTH-TYPE TRANSCRIPTIONAL ACTIVATOR RHAS-RELATED"/>
    <property type="match status" value="1"/>
</dbReference>
<dbReference type="Gene3D" id="1.10.10.60">
    <property type="entry name" value="Homeodomain-like"/>
    <property type="match status" value="2"/>
</dbReference>
<name>A0A928VY47_9CYAN</name>
<feature type="compositionally biased region" description="Basic and acidic residues" evidence="4">
    <location>
        <begin position="1"/>
        <end position="26"/>
    </location>
</feature>
<dbReference type="InterPro" id="IPR009057">
    <property type="entry name" value="Homeodomain-like_sf"/>
</dbReference>
<sequence>MERNARQKVSSDRDRSVPAARGEGKIRSNIQFFDRQTRSPRSDIDVGTVTASSQGLGWKGIHIESGQNDGFRTDDVIVPQHYFAMNVGSSFEWEWKDGNCFRKERSQPGTIWVNPAGVPFSHRVYGDNQFALLTLEPQQLLEGLPEEAAIDSEAFSREHHARDPQIQHLMNALLQEASARNPNGKLYVELLSTALSIHYVNHYRLAGPLDRQIDFSRVKAGDRHRIGKAIDYIEAFLSEDISLDDLATVAGRSKFHFCRLFKVAVGLTPHQYLMKRRVERAAQALTRGTPNIANVAIAYGFSDQTHFTRNFKKIKGITPGEFIKKKR</sequence>
<evidence type="ECO:0000313" key="7">
    <source>
        <dbReference type="Proteomes" id="UP000621799"/>
    </source>
</evidence>
<dbReference type="PRINTS" id="PR00032">
    <property type="entry name" value="HTHARAC"/>
</dbReference>
<dbReference type="AlphaFoldDB" id="A0A928VY47"/>
<evidence type="ECO:0000256" key="2">
    <source>
        <dbReference type="ARBA" id="ARBA00023125"/>
    </source>
</evidence>
<gene>
    <name evidence="6" type="ORF">IQ235_15820</name>
</gene>
<keyword evidence="3" id="KW-0804">Transcription</keyword>
<evidence type="ECO:0000256" key="1">
    <source>
        <dbReference type="ARBA" id="ARBA00023015"/>
    </source>
</evidence>
<comment type="caution">
    <text evidence="6">The sequence shown here is derived from an EMBL/GenBank/DDBJ whole genome shotgun (WGS) entry which is preliminary data.</text>
</comment>
<keyword evidence="2" id="KW-0238">DNA-binding</keyword>
<dbReference type="InterPro" id="IPR050204">
    <property type="entry name" value="AraC_XylS_family_regulators"/>
</dbReference>
<dbReference type="GO" id="GO:0003700">
    <property type="term" value="F:DNA-binding transcription factor activity"/>
    <property type="evidence" value="ECO:0007669"/>
    <property type="project" value="InterPro"/>
</dbReference>
<dbReference type="Pfam" id="PF12833">
    <property type="entry name" value="HTH_18"/>
    <property type="match status" value="1"/>
</dbReference>
<dbReference type="Proteomes" id="UP000621799">
    <property type="component" value="Unassembled WGS sequence"/>
</dbReference>
<protein>
    <submittedName>
        <fullName evidence="6">Helix-turn-helix transcriptional regulator</fullName>
    </submittedName>
</protein>
<dbReference type="PANTHER" id="PTHR46796:SF6">
    <property type="entry name" value="ARAC SUBFAMILY"/>
    <property type="match status" value="1"/>
</dbReference>
<dbReference type="GO" id="GO:0043565">
    <property type="term" value="F:sequence-specific DNA binding"/>
    <property type="evidence" value="ECO:0007669"/>
    <property type="project" value="InterPro"/>
</dbReference>
<dbReference type="InterPro" id="IPR018060">
    <property type="entry name" value="HTH_AraC"/>
</dbReference>
<dbReference type="PROSITE" id="PS01124">
    <property type="entry name" value="HTH_ARAC_FAMILY_2"/>
    <property type="match status" value="1"/>
</dbReference>
<evidence type="ECO:0000256" key="3">
    <source>
        <dbReference type="ARBA" id="ARBA00023163"/>
    </source>
</evidence>
<dbReference type="RefSeq" id="WP_264322416.1">
    <property type="nucleotide sequence ID" value="NZ_JADEXN010000323.1"/>
</dbReference>
<keyword evidence="7" id="KW-1185">Reference proteome</keyword>
<accession>A0A928VY47</accession>